<dbReference type="AlphaFoldDB" id="A0A5C6PGZ8"/>
<accession>A0A5C6PGZ8</accession>
<evidence type="ECO:0000313" key="2">
    <source>
        <dbReference type="EMBL" id="TWW78189.1"/>
    </source>
</evidence>
<name>A0A5C6PGZ8_9TELE</name>
<reference evidence="2 3" key="1">
    <citation type="submission" date="2019-04" db="EMBL/GenBank/DDBJ databases">
        <title>Chromosome genome assembly for Takifugu flavidus.</title>
        <authorList>
            <person name="Xiao S."/>
        </authorList>
    </citation>
    <scope>NUCLEOTIDE SEQUENCE [LARGE SCALE GENOMIC DNA]</scope>
    <source>
        <strain evidence="2">HTHZ2018</strain>
        <tissue evidence="2">Muscle</tissue>
    </source>
</reference>
<protein>
    <submittedName>
        <fullName evidence="2">Uncharacterized protein</fullName>
    </submittedName>
</protein>
<evidence type="ECO:0000313" key="3">
    <source>
        <dbReference type="Proteomes" id="UP000324091"/>
    </source>
</evidence>
<sequence>MPFFRPRAHTKSMGFRLGDWVEQSRSAEPRGEDVNPRNRTVLFTAGRSDRMELTGDEADDVAEQTGVSSSEVRATLRSQDQASGQEPETLRQKSWSGAESR</sequence>
<feature type="region of interest" description="Disordered" evidence="1">
    <location>
        <begin position="46"/>
        <end position="101"/>
    </location>
</feature>
<dbReference type="Proteomes" id="UP000324091">
    <property type="component" value="Chromosome 11"/>
</dbReference>
<comment type="caution">
    <text evidence="2">The sequence shown here is derived from an EMBL/GenBank/DDBJ whole genome shotgun (WGS) entry which is preliminary data.</text>
</comment>
<dbReference type="EMBL" id="RHFK02000003">
    <property type="protein sequence ID" value="TWW78189.1"/>
    <property type="molecule type" value="Genomic_DNA"/>
</dbReference>
<organism evidence="2 3">
    <name type="scientific">Takifugu flavidus</name>
    <name type="common">sansaifugu</name>
    <dbReference type="NCBI Taxonomy" id="433684"/>
    <lineage>
        <taxon>Eukaryota</taxon>
        <taxon>Metazoa</taxon>
        <taxon>Chordata</taxon>
        <taxon>Craniata</taxon>
        <taxon>Vertebrata</taxon>
        <taxon>Euteleostomi</taxon>
        <taxon>Actinopterygii</taxon>
        <taxon>Neopterygii</taxon>
        <taxon>Teleostei</taxon>
        <taxon>Neoteleostei</taxon>
        <taxon>Acanthomorphata</taxon>
        <taxon>Eupercaria</taxon>
        <taxon>Tetraodontiformes</taxon>
        <taxon>Tetradontoidea</taxon>
        <taxon>Tetraodontidae</taxon>
        <taxon>Takifugu</taxon>
    </lineage>
</organism>
<gene>
    <name evidence="2" type="ORF">D4764_11G0003100</name>
</gene>
<keyword evidence="3" id="KW-1185">Reference proteome</keyword>
<feature type="compositionally biased region" description="Polar residues" evidence="1">
    <location>
        <begin position="65"/>
        <end position="101"/>
    </location>
</feature>
<evidence type="ECO:0000256" key="1">
    <source>
        <dbReference type="SAM" id="MobiDB-lite"/>
    </source>
</evidence>
<proteinExistence type="predicted"/>